<reference evidence="1 2" key="1">
    <citation type="journal article" date="2009" name="Nat. Genet.">
        <title>The genome of the cucumber, Cucumis sativus L.</title>
        <authorList>
            <person name="Huang S."/>
            <person name="Li R."/>
            <person name="Zhang Z."/>
            <person name="Li L."/>
            <person name="Gu X."/>
            <person name="Fan W."/>
            <person name="Lucas W.J."/>
            <person name="Wang X."/>
            <person name="Xie B."/>
            <person name="Ni P."/>
            <person name="Ren Y."/>
            <person name="Zhu H."/>
            <person name="Li J."/>
            <person name="Lin K."/>
            <person name="Jin W."/>
            <person name="Fei Z."/>
            <person name="Li G."/>
            <person name="Staub J."/>
            <person name="Kilian A."/>
            <person name="van der Vossen E.A."/>
            <person name="Wu Y."/>
            <person name="Guo J."/>
            <person name="He J."/>
            <person name="Jia Z."/>
            <person name="Ren Y."/>
            <person name="Tian G."/>
            <person name="Lu Y."/>
            <person name="Ruan J."/>
            <person name="Qian W."/>
            <person name="Wang M."/>
            <person name="Huang Q."/>
            <person name="Li B."/>
            <person name="Xuan Z."/>
            <person name="Cao J."/>
            <person name="Asan"/>
            <person name="Wu Z."/>
            <person name="Zhang J."/>
            <person name="Cai Q."/>
            <person name="Bai Y."/>
            <person name="Zhao B."/>
            <person name="Han Y."/>
            <person name="Li Y."/>
            <person name="Li X."/>
            <person name="Wang S."/>
            <person name="Shi Q."/>
            <person name="Liu S."/>
            <person name="Cho W.K."/>
            <person name="Kim J.Y."/>
            <person name="Xu Y."/>
            <person name="Heller-Uszynska K."/>
            <person name="Miao H."/>
            <person name="Cheng Z."/>
            <person name="Zhang S."/>
            <person name="Wu J."/>
            <person name="Yang Y."/>
            <person name="Kang H."/>
            <person name="Li M."/>
            <person name="Liang H."/>
            <person name="Ren X."/>
            <person name="Shi Z."/>
            <person name="Wen M."/>
            <person name="Jian M."/>
            <person name="Yang H."/>
            <person name="Zhang G."/>
            <person name="Yang Z."/>
            <person name="Chen R."/>
            <person name="Liu S."/>
            <person name="Li J."/>
            <person name="Ma L."/>
            <person name="Liu H."/>
            <person name="Zhou Y."/>
            <person name="Zhao J."/>
            <person name="Fang X."/>
            <person name="Li G."/>
            <person name="Fang L."/>
            <person name="Li Y."/>
            <person name="Liu D."/>
            <person name="Zheng H."/>
            <person name="Zhang Y."/>
            <person name="Qin N."/>
            <person name="Li Z."/>
            <person name="Yang G."/>
            <person name="Yang S."/>
            <person name="Bolund L."/>
            <person name="Kristiansen K."/>
            <person name="Zheng H."/>
            <person name="Li S."/>
            <person name="Zhang X."/>
            <person name="Yang H."/>
            <person name="Wang J."/>
            <person name="Sun R."/>
            <person name="Zhang B."/>
            <person name="Jiang S."/>
            <person name="Wang J."/>
            <person name="Du Y."/>
            <person name="Li S."/>
        </authorList>
    </citation>
    <scope>NUCLEOTIDE SEQUENCE [LARGE SCALE GENOMIC DNA]</scope>
    <source>
        <strain evidence="2">cv. 9930</strain>
    </source>
</reference>
<sequence>MHSQSQLHLQLNVQKILTLSMVEEKKSGGSWNVDSSPFVERREDLNYPIAFSWLTRLNEHPIAKVIDPSKEKVMGHLMVKSNSQIYKSHS</sequence>
<protein>
    <submittedName>
        <fullName evidence="1">Uncharacterized protein</fullName>
    </submittedName>
</protein>
<reference evidence="1 2" key="4">
    <citation type="journal article" date="2011" name="BMC Genomics">
        <title>RNA-Seq improves annotation of protein-coding genes in the cucumber genome.</title>
        <authorList>
            <person name="Li Z."/>
            <person name="Zhang Z."/>
            <person name="Yan P."/>
            <person name="Huang S."/>
            <person name="Fei Z."/>
            <person name="Lin K."/>
        </authorList>
    </citation>
    <scope>NUCLEOTIDE SEQUENCE [LARGE SCALE GENOMIC DNA]</scope>
    <source>
        <strain evidence="2">cv. 9930</strain>
    </source>
</reference>
<name>A0A0A0LQ42_CUCSA</name>
<reference evidence="1 2" key="2">
    <citation type="journal article" date="2009" name="PLoS ONE">
        <title>An integrated genetic and cytogenetic map of the cucumber genome.</title>
        <authorList>
            <person name="Ren Y."/>
            <person name="Zhang Z."/>
            <person name="Liu J."/>
            <person name="Staub J.E."/>
            <person name="Han Y."/>
            <person name="Cheng Z."/>
            <person name="Li X."/>
            <person name="Lu J."/>
            <person name="Miao H."/>
            <person name="Kang H."/>
            <person name="Xie B."/>
            <person name="Gu X."/>
            <person name="Wang X."/>
            <person name="Du Y."/>
            <person name="Jin W."/>
            <person name="Huang S."/>
        </authorList>
    </citation>
    <scope>NUCLEOTIDE SEQUENCE [LARGE SCALE GENOMIC DNA]</scope>
    <source>
        <strain evidence="2">cv. 9930</strain>
    </source>
</reference>
<evidence type="ECO:0000313" key="1">
    <source>
        <dbReference type="EMBL" id="KGN63995.1"/>
    </source>
</evidence>
<keyword evidence="2" id="KW-1185">Reference proteome</keyword>
<reference evidence="1 2" key="3">
    <citation type="journal article" date="2010" name="BMC Genomics">
        <title>Transcriptome sequencing and comparative analysis of cucumber flowers with different sex types.</title>
        <authorList>
            <person name="Guo S."/>
            <person name="Zheng Y."/>
            <person name="Joung J.G."/>
            <person name="Liu S."/>
            <person name="Zhang Z."/>
            <person name="Crasta O.R."/>
            <person name="Sobral B.W."/>
            <person name="Xu Y."/>
            <person name="Huang S."/>
            <person name="Fei Z."/>
        </authorList>
    </citation>
    <scope>NUCLEOTIDE SEQUENCE [LARGE SCALE GENOMIC DNA]</scope>
    <source>
        <strain evidence="2">cv. 9930</strain>
    </source>
</reference>
<evidence type="ECO:0000313" key="2">
    <source>
        <dbReference type="Proteomes" id="UP000029981"/>
    </source>
</evidence>
<dbReference type="Proteomes" id="UP000029981">
    <property type="component" value="Chromosome 1"/>
</dbReference>
<proteinExistence type="predicted"/>
<dbReference type="Gramene" id="KGN63995">
    <property type="protein sequence ID" value="KGN63995"/>
    <property type="gene ID" value="Csa_1G033150"/>
</dbReference>
<gene>
    <name evidence="1" type="ORF">Csa_1G033150</name>
</gene>
<dbReference type="AlphaFoldDB" id="A0A0A0LQ42"/>
<dbReference type="EMBL" id="CM002922">
    <property type="protein sequence ID" value="KGN63995.1"/>
    <property type="molecule type" value="Genomic_DNA"/>
</dbReference>
<accession>A0A0A0LQ42</accession>
<organism evidence="1 2">
    <name type="scientific">Cucumis sativus</name>
    <name type="common">Cucumber</name>
    <dbReference type="NCBI Taxonomy" id="3659"/>
    <lineage>
        <taxon>Eukaryota</taxon>
        <taxon>Viridiplantae</taxon>
        <taxon>Streptophyta</taxon>
        <taxon>Embryophyta</taxon>
        <taxon>Tracheophyta</taxon>
        <taxon>Spermatophyta</taxon>
        <taxon>Magnoliopsida</taxon>
        <taxon>eudicotyledons</taxon>
        <taxon>Gunneridae</taxon>
        <taxon>Pentapetalae</taxon>
        <taxon>rosids</taxon>
        <taxon>fabids</taxon>
        <taxon>Cucurbitales</taxon>
        <taxon>Cucurbitaceae</taxon>
        <taxon>Benincaseae</taxon>
        <taxon>Cucumis</taxon>
    </lineage>
</organism>